<sequence length="280" mass="32154">MFTKIFGVSRTTFLMFNVVRASDQDKFNDNKCIWCWGPYDEDHPAARVRTCGHVFGRDCLPQITKGPTGDLCPICRSPWFRTDTLPLMLQFLNRFFVNPLVNLLTPIRLTLYKIEAKLPPWVLSIGRFLFYAGNVYHQIDYMIRAFTGLYARNPGLRSFTMSPVIRHEKWDRFLILTCSYLATRTTKPTAINIGAASLSLHEEVLVCAVTSIMFKVYILLKHGAHRQLKSRRDCAIFGLITGLILTLHWLAASMVFKIVIKNHQQAGNRRVENLEVGRDL</sequence>
<reference evidence="4 5" key="1">
    <citation type="submission" date="2016-05" db="EMBL/GenBank/DDBJ databases">
        <title>Comparative analysis of secretome profiles of manganese(II)-oxidizing ascomycete fungi.</title>
        <authorList>
            <consortium name="DOE Joint Genome Institute"/>
            <person name="Zeiner C.A."/>
            <person name="Purvine S.O."/>
            <person name="Zink E.M."/>
            <person name="Wu S."/>
            <person name="Pasa-Tolic L."/>
            <person name="Chaput D.L."/>
            <person name="Haridas S."/>
            <person name="Grigoriev I.V."/>
            <person name="Santelli C.M."/>
            <person name="Hansel C.M."/>
        </authorList>
    </citation>
    <scope>NUCLEOTIDE SEQUENCE [LARGE SCALE GENOMIC DNA]</scope>
    <source>
        <strain evidence="4 5">SRC1lrK2f</strain>
    </source>
</reference>
<dbReference type="Pfam" id="PF13639">
    <property type="entry name" value="zf-RING_2"/>
    <property type="match status" value="1"/>
</dbReference>
<keyword evidence="2" id="KW-0812">Transmembrane</keyword>
<keyword evidence="1" id="KW-0862">Zinc</keyword>
<dbReference type="Gene3D" id="3.30.40.10">
    <property type="entry name" value="Zinc/RING finger domain, C3HC4 (zinc finger)"/>
    <property type="match status" value="1"/>
</dbReference>
<keyword evidence="5" id="KW-1185">Reference proteome</keyword>
<dbReference type="GeneID" id="29115583"/>
<evidence type="ECO:0000313" key="4">
    <source>
        <dbReference type="EMBL" id="OAG15231.1"/>
    </source>
</evidence>
<feature type="transmembrane region" description="Helical" evidence="2">
    <location>
        <begin position="235"/>
        <end position="260"/>
    </location>
</feature>
<evidence type="ECO:0000256" key="2">
    <source>
        <dbReference type="SAM" id="Phobius"/>
    </source>
</evidence>
<proteinExistence type="predicted"/>
<gene>
    <name evidence="4" type="ORF">CC77DRAFT_1099188</name>
</gene>
<dbReference type="AlphaFoldDB" id="A0A177D7C6"/>
<dbReference type="EMBL" id="KV441494">
    <property type="protein sequence ID" value="OAG15231.1"/>
    <property type="molecule type" value="Genomic_DNA"/>
</dbReference>
<accession>A0A177D7C6</accession>
<keyword evidence="2" id="KW-0472">Membrane</keyword>
<dbReference type="GO" id="GO:0008270">
    <property type="term" value="F:zinc ion binding"/>
    <property type="evidence" value="ECO:0007669"/>
    <property type="project" value="UniProtKB-KW"/>
</dbReference>
<evidence type="ECO:0000313" key="5">
    <source>
        <dbReference type="Proteomes" id="UP000077248"/>
    </source>
</evidence>
<dbReference type="KEGG" id="aalt:CC77DRAFT_1099188"/>
<feature type="domain" description="RING-type" evidence="3">
    <location>
        <begin position="32"/>
        <end position="76"/>
    </location>
</feature>
<keyword evidence="1" id="KW-0863">Zinc-finger</keyword>
<dbReference type="PROSITE" id="PS50089">
    <property type="entry name" value="ZF_RING_2"/>
    <property type="match status" value="1"/>
</dbReference>
<name>A0A177D7C6_ALTAL</name>
<dbReference type="Proteomes" id="UP000077248">
    <property type="component" value="Unassembled WGS sequence"/>
</dbReference>
<evidence type="ECO:0000259" key="3">
    <source>
        <dbReference type="PROSITE" id="PS50089"/>
    </source>
</evidence>
<dbReference type="InterPro" id="IPR001841">
    <property type="entry name" value="Znf_RING"/>
</dbReference>
<protein>
    <recommendedName>
        <fullName evidence="3">RING-type domain-containing protein</fullName>
    </recommendedName>
</protein>
<keyword evidence="2" id="KW-1133">Transmembrane helix</keyword>
<evidence type="ECO:0000256" key="1">
    <source>
        <dbReference type="PROSITE-ProRule" id="PRU00175"/>
    </source>
</evidence>
<dbReference type="SUPFAM" id="SSF57850">
    <property type="entry name" value="RING/U-box"/>
    <property type="match status" value="1"/>
</dbReference>
<dbReference type="InterPro" id="IPR013083">
    <property type="entry name" value="Znf_RING/FYVE/PHD"/>
</dbReference>
<dbReference type="RefSeq" id="XP_018380652.1">
    <property type="nucleotide sequence ID" value="XM_018529989.1"/>
</dbReference>
<keyword evidence="1" id="KW-0479">Metal-binding</keyword>
<dbReference type="VEuPathDB" id="FungiDB:CC77DRAFT_1099188"/>
<organism evidence="4 5">
    <name type="scientific">Alternaria alternata</name>
    <name type="common">Alternaria rot fungus</name>
    <name type="synonym">Torula alternata</name>
    <dbReference type="NCBI Taxonomy" id="5599"/>
    <lineage>
        <taxon>Eukaryota</taxon>
        <taxon>Fungi</taxon>
        <taxon>Dikarya</taxon>
        <taxon>Ascomycota</taxon>
        <taxon>Pezizomycotina</taxon>
        <taxon>Dothideomycetes</taxon>
        <taxon>Pleosporomycetidae</taxon>
        <taxon>Pleosporales</taxon>
        <taxon>Pleosporineae</taxon>
        <taxon>Pleosporaceae</taxon>
        <taxon>Alternaria</taxon>
        <taxon>Alternaria sect. Alternaria</taxon>
        <taxon>Alternaria alternata complex</taxon>
    </lineage>
</organism>